<evidence type="ECO:0000259" key="6">
    <source>
        <dbReference type="PROSITE" id="PS50234"/>
    </source>
</evidence>
<dbReference type="InterPro" id="IPR036465">
    <property type="entry name" value="vWFA_dom_sf"/>
</dbReference>
<feature type="transmembrane region" description="Helical" evidence="5">
    <location>
        <begin position="301"/>
        <end position="319"/>
    </location>
</feature>
<dbReference type="Gene3D" id="3.40.50.410">
    <property type="entry name" value="von Willebrand factor, type A domain"/>
    <property type="match status" value="1"/>
</dbReference>
<evidence type="ECO:0000313" key="7">
    <source>
        <dbReference type="EMBL" id="NNM47642.1"/>
    </source>
</evidence>
<gene>
    <name evidence="7" type="ORF">HJG52_16750</name>
</gene>
<keyword evidence="2 5" id="KW-0812">Transmembrane</keyword>
<feature type="transmembrane region" description="Helical" evidence="5">
    <location>
        <begin position="6"/>
        <end position="24"/>
    </location>
</feature>
<dbReference type="PROSITE" id="PS50234">
    <property type="entry name" value="VWFA"/>
    <property type="match status" value="1"/>
</dbReference>
<dbReference type="SMART" id="SM00327">
    <property type="entry name" value="VWA"/>
    <property type="match status" value="1"/>
</dbReference>
<dbReference type="InterPro" id="IPR002035">
    <property type="entry name" value="VWF_A"/>
</dbReference>
<proteinExistence type="predicted"/>
<feature type="domain" description="VWFA" evidence="6">
    <location>
        <begin position="85"/>
        <end position="285"/>
    </location>
</feature>
<accession>A0A849HK20</accession>
<protein>
    <submittedName>
        <fullName evidence="7">VWA domain-containing protein</fullName>
    </submittedName>
</protein>
<reference evidence="7 8" key="1">
    <citation type="submission" date="2020-04" db="EMBL/GenBank/DDBJ databases">
        <title>Knoellia sp. isolate from air conditioner.</title>
        <authorList>
            <person name="Chea S."/>
            <person name="Kim D.-U."/>
        </authorList>
    </citation>
    <scope>NUCLEOTIDE SEQUENCE [LARGE SCALE GENOMIC DNA]</scope>
    <source>
        <strain evidence="7 8">DB2414S</strain>
    </source>
</reference>
<name>A0A849HK20_9MICO</name>
<dbReference type="Pfam" id="PF13519">
    <property type="entry name" value="VWA_2"/>
    <property type="match status" value="1"/>
</dbReference>
<keyword evidence="3 5" id="KW-1133">Transmembrane helix</keyword>
<dbReference type="SUPFAM" id="SSF53300">
    <property type="entry name" value="vWA-like"/>
    <property type="match status" value="1"/>
</dbReference>
<dbReference type="InterPro" id="IPR050768">
    <property type="entry name" value="UPF0353/GerABKA_families"/>
</dbReference>
<evidence type="ECO:0000256" key="4">
    <source>
        <dbReference type="ARBA" id="ARBA00023136"/>
    </source>
</evidence>
<dbReference type="PANTHER" id="PTHR22550:SF5">
    <property type="entry name" value="LEUCINE ZIPPER PROTEIN 4"/>
    <property type="match status" value="1"/>
</dbReference>
<evidence type="ECO:0000256" key="3">
    <source>
        <dbReference type="ARBA" id="ARBA00022989"/>
    </source>
</evidence>
<evidence type="ECO:0000256" key="1">
    <source>
        <dbReference type="ARBA" id="ARBA00022475"/>
    </source>
</evidence>
<comment type="caution">
    <text evidence="7">The sequence shown here is derived from an EMBL/GenBank/DDBJ whole genome shotgun (WGS) entry which is preliminary data.</text>
</comment>
<dbReference type="Proteomes" id="UP000588586">
    <property type="component" value="Unassembled WGS sequence"/>
</dbReference>
<evidence type="ECO:0000313" key="8">
    <source>
        <dbReference type="Proteomes" id="UP000588586"/>
    </source>
</evidence>
<dbReference type="EMBL" id="JABEPQ010000004">
    <property type="protein sequence ID" value="NNM47642.1"/>
    <property type="molecule type" value="Genomic_DNA"/>
</dbReference>
<dbReference type="RefSeq" id="WP_171244761.1">
    <property type="nucleotide sequence ID" value="NZ_JABEPQ010000004.1"/>
</dbReference>
<evidence type="ECO:0000256" key="2">
    <source>
        <dbReference type="ARBA" id="ARBA00022692"/>
    </source>
</evidence>
<dbReference type="PANTHER" id="PTHR22550">
    <property type="entry name" value="SPORE GERMINATION PROTEIN"/>
    <property type="match status" value="1"/>
</dbReference>
<keyword evidence="4 5" id="KW-0472">Membrane</keyword>
<keyword evidence="1" id="KW-1003">Cell membrane</keyword>
<dbReference type="AlphaFoldDB" id="A0A849HK20"/>
<organism evidence="7 8">
    <name type="scientific">Knoellia koreensis</name>
    <dbReference type="NCBI Taxonomy" id="2730921"/>
    <lineage>
        <taxon>Bacteria</taxon>
        <taxon>Bacillati</taxon>
        <taxon>Actinomycetota</taxon>
        <taxon>Actinomycetes</taxon>
        <taxon>Micrococcales</taxon>
        <taxon>Intrasporangiaceae</taxon>
        <taxon>Knoellia</taxon>
    </lineage>
</organism>
<sequence>MTFQWPAALLLLLFVPVLVVGYRLQLRRRAQRREALAQQGMVAPEAAHDRWRHLVPALLLGALALLLVSVARPTATIAEPHREGTVILAFDVSNSMAAKDVAPTRLEAAKTAARKFVERQPSTIRLGVVAFGNSAVVTQQPTEDRGLVTAAIDRLRTDGGTALGAGIITGLGAIAGKPIPVDPQAQNLDDVPIGYYGSAAMILLSDGENTTKPDPLQVAELASAAGVKVYPIGLGSPQGTVLDIDGFQVSTALDEATLQGIADLTDGQYHAAADAASLTKVYDSIDLAWTTRSEEREVTSWFAAAAALLLLVGAALAVLRSGRVV</sequence>
<evidence type="ECO:0000256" key="5">
    <source>
        <dbReference type="SAM" id="Phobius"/>
    </source>
</evidence>
<keyword evidence="8" id="KW-1185">Reference proteome</keyword>